<dbReference type="Proteomes" id="UP000029779">
    <property type="component" value="Segment"/>
</dbReference>
<feature type="region of interest" description="Disordered" evidence="1">
    <location>
        <begin position="111"/>
        <end position="131"/>
    </location>
</feature>
<evidence type="ECO:0000313" key="3">
    <source>
        <dbReference type="Proteomes" id="UP000029779"/>
    </source>
</evidence>
<organism evidence="2 3">
    <name type="scientific">Helicoverpa zea nudivirus 2</name>
    <name type="common">HzNV-2</name>
    <dbReference type="NCBI Taxonomy" id="1128424"/>
    <lineage>
        <taxon>Viruses</taxon>
        <taxon>Viruses incertae sedis</taxon>
        <taxon>Naldaviricetes</taxon>
        <taxon>Lefavirales</taxon>
        <taxon>Nudiviridae</taxon>
        <taxon>Betanudivirus</taxon>
        <taxon>Betanudivirus hezeae</taxon>
    </lineage>
</organism>
<feature type="region of interest" description="Disordered" evidence="1">
    <location>
        <begin position="146"/>
        <end position="170"/>
    </location>
</feature>
<dbReference type="KEGG" id="vg:11536523"/>
<sequence>MIQKLTRTARIITLKLRRKRVTPEVEKESKITQRNNQYQIMARNIIYFLIYQTTYGTHPKVVIASKRTHYYGANSEYDTDMIMNLDKYMKHFISLVYEKFAEQLRKSYTDKDKSKAEQQQQQQAQAEIQGQTEADQIIQAQPAYIQNHKQDSDDEDDDEDDEDGYNSDASCINDYDAYSRVCNHVKKLLDNGVGNANSCISASNGNIEDSESRDGCMDEDREDRVDGDSDEDISNVPKEFNIPKEFKEPKDASKDSTKEYSNDNDDCNSVVNDHISASASTSTSASASIVASNGDAESVYSTGGTRYLTTDSNKRLKLNSSIEDDDDDEELAGNYSVSGSVSTLKPINLAMYSEAKSKYNETIQNDNIIKKLYLSLLMELNQSKLLSFLLEKIENKRYAQRAVMEVLRESSRKLSRKGVAFAQRIQYLDYIENLLKQQCYKDVADKLHTLALDLEYNCFRYTDVVNPNDDCLPIDLKHFDTLARFTKTVYGYSTHTPLNLTTESHTLDGKIYDIVKFTRDGESEIFDVRAVNQVQLDFKSWKDRLNCLPTDQLPQSYIKIIPHKINKINIWSGKLKEEADKTYLYVRTSGLGRGTLFMNIGKSAEKRRNKTFPVLNTRHKKLKKDHLYDGDVVEAKINKDAEKIIMAPMENCKIASTVKSDIAFDVSRLMGSVMTADSSIYSERGEDEEDAE</sequence>
<evidence type="ECO:0000256" key="1">
    <source>
        <dbReference type="SAM" id="MobiDB-lite"/>
    </source>
</evidence>
<accession>G9I047</accession>
<dbReference type="GeneID" id="11536523"/>
<feature type="compositionally biased region" description="Basic and acidic residues" evidence="1">
    <location>
        <begin position="241"/>
        <end position="261"/>
    </location>
</feature>
<feature type="compositionally biased region" description="Acidic residues" evidence="1">
    <location>
        <begin position="152"/>
        <end position="165"/>
    </location>
</feature>
<reference evidence="2 3" key="1">
    <citation type="journal article" date="2012" name="Viruses">
        <title>Analysis of the Genome of the Sexually Transmitted Insect Virus Helicoverpa zea Nudivirus 2.</title>
        <authorList>
            <person name="Burand J.P."/>
            <person name="Kim W."/>
            <person name="Afonso C.L."/>
            <person name="Tulman E.R."/>
            <person name="Kutish G.F."/>
            <person name="Lu Z."/>
            <person name="Rock D.L."/>
        </authorList>
    </citation>
    <scope>NUCLEOTIDE SEQUENCE [LARGE SCALE GENOMIC DNA]</scope>
    <source>
        <strain evidence="2">MS1</strain>
    </source>
</reference>
<dbReference type="EMBL" id="JN418988">
    <property type="protein sequence ID" value="AEW69570.1"/>
    <property type="molecule type" value="Genomic_DNA"/>
</dbReference>
<evidence type="ECO:0000313" key="2">
    <source>
        <dbReference type="EMBL" id="AEW69570.1"/>
    </source>
</evidence>
<proteinExistence type="predicted"/>
<protein>
    <submittedName>
        <fullName evidence="2">Uncharacterized protein</fullName>
    </submittedName>
</protein>
<organismHost>
    <name type="scientific">Helicoverpa zea</name>
    <name type="common">Corn earworm moth</name>
    <name type="synonym">Heliothis zea</name>
    <dbReference type="NCBI Taxonomy" id="7113"/>
</organismHost>
<keyword evidence="3" id="KW-1185">Reference proteome</keyword>
<feature type="compositionally biased region" description="Low complexity" evidence="1">
    <location>
        <begin position="117"/>
        <end position="131"/>
    </location>
</feature>
<feature type="compositionally biased region" description="Basic and acidic residues" evidence="1">
    <location>
        <begin position="210"/>
        <end position="227"/>
    </location>
</feature>
<feature type="region of interest" description="Disordered" evidence="1">
    <location>
        <begin position="197"/>
        <end position="271"/>
    </location>
</feature>
<dbReference type="RefSeq" id="YP_004956769.1">
    <property type="nucleotide sequence ID" value="NC_004156.2"/>
</dbReference>
<gene>
    <name evidence="2" type="primary">orf21</name>
    <name evidence="2" type="ORF">Hz2V021</name>
</gene>
<feature type="compositionally biased region" description="Polar residues" evidence="1">
    <location>
        <begin position="197"/>
        <end position="207"/>
    </location>
</feature>
<name>G9I047_HZNV2</name>